<feature type="region of interest" description="Disordered" evidence="1">
    <location>
        <begin position="83"/>
        <end position="222"/>
    </location>
</feature>
<feature type="compositionally biased region" description="Pro residues" evidence="1">
    <location>
        <begin position="95"/>
        <end position="122"/>
    </location>
</feature>
<dbReference type="AlphaFoldDB" id="A0A8H1QPJ2"/>
<feature type="compositionally biased region" description="Acidic residues" evidence="1">
    <location>
        <begin position="137"/>
        <end position="149"/>
    </location>
</feature>
<evidence type="ECO:0000256" key="1">
    <source>
        <dbReference type="SAM" id="MobiDB-lite"/>
    </source>
</evidence>
<accession>A0A8H1QPJ2</accession>
<organism evidence="2 3">
    <name type="scientific">Streptomyces albus</name>
    <dbReference type="NCBI Taxonomy" id="1888"/>
    <lineage>
        <taxon>Bacteria</taxon>
        <taxon>Bacillati</taxon>
        <taxon>Actinomycetota</taxon>
        <taxon>Actinomycetes</taxon>
        <taxon>Kitasatosporales</taxon>
        <taxon>Streptomycetaceae</taxon>
        <taxon>Streptomyces</taxon>
    </lineage>
</organism>
<proteinExistence type="predicted"/>
<feature type="compositionally biased region" description="Low complexity" evidence="1">
    <location>
        <begin position="187"/>
        <end position="222"/>
    </location>
</feature>
<evidence type="ECO:0000313" key="3">
    <source>
        <dbReference type="Proteomes" id="UP000298111"/>
    </source>
</evidence>
<sequence>MCVDVPLPGTRRGSGFLVGGQSSEAQNFASSGLLIVTTVAVRPRSILQGLLRPLVTFSWKRGFSPGPYSLRRLRSFSCTSPWRQSARLGGAGTPAAPPPGPPVPEPDPPVELPLPAPQPVPPADDWSAASESSEPPEPPEPEAEPEPEPSEPPSSSSRPPGRSLIAGPESAGPGVIVPAGPLPLSPLLPSLRELSPPSEVTAQKTTRTSSTSTTRTTALRRQ</sequence>
<name>A0A8H1QPJ2_9ACTN</name>
<comment type="caution">
    <text evidence="2">The sequence shown here is derived from an EMBL/GenBank/DDBJ whole genome shotgun (WGS) entry which is preliminary data.</text>
</comment>
<dbReference type="Proteomes" id="UP000298111">
    <property type="component" value="Unassembled WGS sequence"/>
</dbReference>
<evidence type="ECO:0000313" key="2">
    <source>
        <dbReference type="EMBL" id="TGG81954.1"/>
    </source>
</evidence>
<protein>
    <submittedName>
        <fullName evidence="2">Uncharacterized protein</fullName>
    </submittedName>
</protein>
<reference evidence="2 3" key="1">
    <citation type="submission" date="2018-10" db="EMBL/GenBank/DDBJ databases">
        <title>Isolation of pseudouridimycin from Streptomyces albus DSM 40763.</title>
        <authorList>
            <person name="Rosenqvist P."/>
            <person name="Metsae-Ketelae M."/>
            <person name="Virta P."/>
        </authorList>
    </citation>
    <scope>NUCLEOTIDE SEQUENCE [LARGE SCALE GENOMIC DNA]</scope>
    <source>
        <strain evidence="2 3">DSM 40763</strain>
    </source>
</reference>
<dbReference type="EMBL" id="RCIY01000063">
    <property type="protein sequence ID" value="TGG81954.1"/>
    <property type="molecule type" value="Genomic_DNA"/>
</dbReference>
<feature type="compositionally biased region" description="Low complexity" evidence="1">
    <location>
        <begin position="123"/>
        <end position="133"/>
    </location>
</feature>
<gene>
    <name evidence="2" type="ORF">D8771_17650</name>
</gene>